<accession>A0ABW8KLT3</accession>
<proteinExistence type="predicted"/>
<dbReference type="Proteomes" id="UP001620273">
    <property type="component" value="Unassembled WGS sequence"/>
</dbReference>
<dbReference type="EMBL" id="JAOQBW010000001">
    <property type="protein sequence ID" value="MFK3575528.1"/>
    <property type="molecule type" value="Genomic_DNA"/>
</dbReference>
<organism evidence="1 2">
    <name type="scientific">Bifidobacterium thermacidophilum</name>
    <dbReference type="NCBI Taxonomy" id="246618"/>
    <lineage>
        <taxon>Bacteria</taxon>
        <taxon>Bacillati</taxon>
        <taxon>Actinomycetota</taxon>
        <taxon>Actinomycetes</taxon>
        <taxon>Bifidobacteriales</taxon>
        <taxon>Bifidobacteriaceae</taxon>
        <taxon>Bifidobacterium</taxon>
    </lineage>
</organism>
<keyword evidence="2" id="KW-1185">Reference proteome</keyword>
<dbReference type="RefSeq" id="WP_404439733.1">
    <property type="nucleotide sequence ID" value="NZ_JAOQBW010000001.1"/>
</dbReference>
<comment type="caution">
    <text evidence="1">The sequence shown here is derived from an EMBL/GenBank/DDBJ whole genome shotgun (WGS) entry which is preliminary data.</text>
</comment>
<gene>
    <name evidence="1" type="ORF">OCH74_01390</name>
</gene>
<sequence length="564" mass="61393">MNGTTTHDDEYDDRTLEELWRSDDWHDLRRARMASTPRTRALHLLDPQWADRDWDALDELAATIMDADLGALDTKALGTLAASPLPELRAAAAEYPGTPATVLDTMSRNETDPGILMTLVESGRLSQDAVDEAACRQYDPDLIAGMIGRVSPQAVRTLARSEAWGARLAAARSGRLTDHDIIGMAAGTDGRTPELDADVAAELLLRMPRDPDAGTGGAGLTPTRLVRRIINDPHAADRATWKHTGRRSTDPQTDRLAIWDKLIDAADRNGCLPYIAIRLAGDDSQDVQAFLARARERVGDTRLAHGVTQRAALRLNRLPDDMTETMWEWTDWVAAAESWLDTHGAGQADIYQVAWAMGVDVRIGVAVEYDDTATGEHALRAIITPDEEERIEQAAGGDIMQVRRELDEAKAGSAWYQAFHALRLHNPQWTKAIIDQIAGDEHGRLAKRLTGLDLGADPDTVAIRYLDIYREEQSTPLRMDVFRRIIRGTATDPETTARLVGDATRLSLKARGGDGQWPAAGDTTGRGEEACAGLEALGGPTAGMPDPAALTAVPATSPAPVTLW</sequence>
<name>A0ABW8KLT3_9BIFI</name>
<evidence type="ECO:0000313" key="2">
    <source>
        <dbReference type="Proteomes" id="UP001620273"/>
    </source>
</evidence>
<evidence type="ECO:0008006" key="3">
    <source>
        <dbReference type="Google" id="ProtNLM"/>
    </source>
</evidence>
<evidence type="ECO:0000313" key="1">
    <source>
        <dbReference type="EMBL" id="MFK3575528.1"/>
    </source>
</evidence>
<protein>
    <recommendedName>
        <fullName evidence="3">DUF2336 domain-containing protein</fullName>
    </recommendedName>
</protein>
<reference evidence="1 2" key="1">
    <citation type="submission" date="2022-09" db="EMBL/GenBank/DDBJ databases">
        <title>Genome sequencing of four strains from tibetan pig.</title>
        <authorList>
            <person name="Feng J."/>
        </authorList>
    </citation>
    <scope>NUCLEOTIDE SEQUENCE [LARGE SCALE GENOMIC DNA]</scope>
    <source>
        <strain evidence="1 2">11-1-1</strain>
    </source>
</reference>